<name>A0A1C3RI03_9PROT</name>
<dbReference type="Gene3D" id="3.30.420.150">
    <property type="entry name" value="Exopolyphosphatase. Domain 2"/>
    <property type="match status" value="1"/>
</dbReference>
<proteinExistence type="predicted"/>
<dbReference type="InterPro" id="IPR043129">
    <property type="entry name" value="ATPase_NBD"/>
</dbReference>
<dbReference type="Gene3D" id="3.30.420.40">
    <property type="match status" value="1"/>
</dbReference>
<keyword evidence="3" id="KW-1185">Reference proteome</keyword>
<feature type="domain" description="Ppx/GppA phosphatase N-terminal" evidence="1">
    <location>
        <begin position="35"/>
        <end position="333"/>
    </location>
</feature>
<dbReference type="RefSeq" id="WP_240492882.1">
    <property type="nucleotide sequence ID" value="NZ_FLYE01000023.1"/>
</dbReference>
<evidence type="ECO:0000313" key="2">
    <source>
        <dbReference type="EMBL" id="SCA56911.1"/>
    </source>
</evidence>
<sequence length="341" mass="37665">MHNRKKRKGHTRGAKSATMPLYAALDLGTNNCRMLIARRTKQGFRVVDSFSRITRLGEDVAQSGRLSDDAMERTLKALLVCSKKIQNRNVSFVRSVATEACRRAENALDFLTRVQSETGLQLEAINPEEEASLALTGCASLLNLKKPKGLVFDIGGGSTEIMWIELDRMGDPQVVDIISLPIGVVTVSEEYAHNNEVSEESYQAIQEMVLAEIEEFSERNNIVNEVANGVVQMLGTSGTVTTLGAIHLNLPRYLRSKVDGMNLPFDEIHRVSHNLLEMNEDERAAHPCIGANRADLVIAGCAILEALCKLWPVGELTIADRGIREGILLKLMRTTEQELTP</sequence>
<evidence type="ECO:0000259" key="1">
    <source>
        <dbReference type="Pfam" id="PF02541"/>
    </source>
</evidence>
<dbReference type="PANTHER" id="PTHR30005">
    <property type="entry name" value="EXOPOLYPHOSPHATASE"/>
    <property type="match status" value="1"/>
</dbReference>
<dbReference type="InterPro" id="IPR050273">
    <property type="entry name" value="GppA/Ppx_hydrolase"/>
</dbReference>
<dbReference type="InterPro" id="IPR003695">
    <property type="entry name" value="Ppx_GppA_N"/>
</dbReference>
<protein>
    <submittedName>
        <fullName evidence="2">Exopolyphosphatase</fullName>
    </submittedName>
</protein>
<gene>
    <name evidence="2" type="ORF">MTBPR1_30281</name>
</gene>
<organism evidence="2 3">
    <name type="scientific">Candidatus Terasakiella magnetica</name>
    <dbReference type="NCBI Taxonomy" id="1867952"/>
    <lineage>
        <taxon>Bacteria</taxon>
        <taxon>Pseudomonadati</taxon>
        <taxon>Pseudomonadota</taxon>
        <taxon>Alphaproteobacteria</taxon>
        <taxon>Rhodospirillales</taxon>
        <taxon>Terasakiellaceae</taxon>
        <taxon>Terasakiella</taxon>
    </lineage>
</organism>
<accession>A0A1C3RI03</accession>
<dbReference type="AlphaFoldDB" id="A0A1C3RI03"/>
<dbReference type="PANTHER" id="PTHR30005:SF0">
    <property type="entry name" value="RETROGRADE REGULATION PROTEIN 2"/>
    <property type="match status" value="1"/>
</dbReference>
<dbReference type="STRING" id="1867952.MTBPR1_30281"/>
<dbReference type="GO" id="GO:0016462">
    <property type="term" value="F:pyrophosphatase activity"/>
    <property type="evidence" value="ECO:0007669"/>
    <property type="project" value="TreeGrafter"/>
</dbReference>
<dbReference type="Proteomes" id="UP000231658">
    <property type="component" value="Unassembled WGS sequence"/>
</dbReference>
<dbReference type="SUPFAM" id="SSF53067">
    <property type="entry name" value="Actin-like ATPase domain"/>
    <property type="match status" value="2"/>
</dbReference>
<evidence type="ECO:0000313" key="3">
    <source>
        <dbReference type="Proteomes" id="UP000231658"/>
    </source>
</evidence>
<dbReference type="Pfam" id="PF02541">
    <property type="entry name" value="Ppx-GppA"/>
    <property type="match status" value="1"/>
</dbReference>
<reference evidence="2 3" key="1">
    <citation type="submission" date="2016-07" db="EMBL/GenBank/DDBJ databases">
        <authorList>
            <person name="Lefevre C.T."/>
        </authorList>
    </citation>
    <scope>NUCLEOTIDE SEQUENCE [LARGE SCALE GENOMIC DNA]</scope>
    <source>
        <strain evidence="2">PR1</strain>
    </source>
</reference>
<dbReference type="CDD" id="cd24054">
    <property type="entry name" value="ASKHA_NBD_AaPPX-GppA_MtPPX2-like"/>
    <property type="match status" value="1"/>
</dbReference>
<dbReference type="EMBL" id="FLYE01000023">
    <property type="protein sequence ID" value="SCA56911.1"/>
    <property type="molecule type" value="Genomic_DNA"/>
</dbReference>